<dbReference type="Pfam" id="PF00400">
    <property type="entry name" value="WD40"/>
    <property type="match status" value="1"/>
</dbReference>
<dbReference type="InterPro" id="IPR036322">
    <property type="entry name" value="WD40_repeat_dom_sf"/>
</dbReference>
<feature type="compositionally biased region" description="Basic and acidic residues" evidence="11">
    <location>
        <begin position="560"/>
        <end position="570"/>
    </location>
</feature>
<keyword evidence="5 12" id="KW-0812">Transmembrane</keyword>
<dbReference type="InterPro" id="IPR050459">
    <property type="entry name" value="WD_repeat_RBAP46/RBAP48/MSI1"/>
</dbReference>
<dbReference type="InterPro" id="IPR001680">
    <property type="entry name" value="WD40_rpt"/>
</dbReference>
<evidence type="ECO:0000259" key="14">
    <source>
        <dbReference type="Pfam" id="PF23609"/>
    </source>
</evidence>
<evidence type="ECO:0000259" key="13">
    <source>
        <dbReference type="Pfam" id="PF12265"/>
    </source>
</evidence>
<dbReference type="EMBL" id="CP119895">
    <property type="protein sequence ID" value="WFD27495.1"/>
    <property type="molecule type" value="Genomic_DNA"/>
</dbReference>
<comment type="similarity">
    <text evidence="3">Belongs to the UPF0057 (PMP3) family.</text>
</comment>
<dbReference type="GO" id="GO:0005634">
    <property type="term" value="C:nucleus"/>
    <property type="evidence" value="ECO:0007669"/>
    <property type="project" value="UniProtKB-SubCell"/>
</dbReference>
<feature type="transmembrane region" description="Helical" evidence="12">
    <location>
        <begin position="436"/>
        <end position="457"/>
    </location>
</feature>
<name>A0AAF0EK89_9BASI</name>
<evidence type="ECO:0000256" key="1">
    <source>
        <dbReference type="ARBA" id="ARBA00004123"/>
    </source>
</evidence>
<evidence type="ECO:0000256" key="5">
    <source>
        <dbReference type="ARBA" id="ARBA00022692"/>
    </source>
</evidence>
<gene>
    <name evidence="15" type="primary">HAT2</name>
    <name evidence="15" type="ORF">MNAN1_002492</name>
</gene>
<feature type="region of interest" description="Disordered" evidence="11">
    <location>
        <begin position="543"/>
        <end position="611"/>
    </location>
</feature>
<feature type="domain" description="EIPR1-like beta-propeller" evidence="14">
    <location>
        <begin position="240"/>
        <end position="352"/>
    </location>
</feature>
<dbReference type="InterPro" id="IPR020472">
    <property type="entry name" value="WD40_PAC1"/>
</dbReference>
<dbReference type="SUPFAM" id="SSF50978">
    <property type="entry name" value="WD40 repeat-like"/>
    <property type="match status" value="1"/>
</dbReference>
<evidence type="ECO:0000256" key="6">
    <source>
        <dbReference type="ARBA" id="ARBA00022737"/>
    </source>
</evidence>
<keyword evidence="8 12" id="KW-1133">Transmembrane helix</keyword>
<dbReference type="Gene3D" id="2.130.10.10">
    <property type="entry name" value="YVTN repeat-like/Quinoprotein amine dehydrogenase"/>
    <property type="match status" value="1"/>
</dbReference>
<evidence type="ECO:0000313" key="15">
    <source>
        <dbReference type="EMBL" id="WFD27495.1"/>
    </source>
</evidence>
<dbReference type="InterPro" id="IPR000612">
    <property type="entry name" value="PMP3"/>
</dbReference>
<evidence type="ECO:0000313" key="16">
    <source>
        <dbReference type="Proteomes" id="UP001213623"/>
    </source>
</evidence>
<keyword evidence="6" id="KW-0677">Repeat</keyword>
<dbReference type="SMART" id="SM00320">
    <property type="entry name" value="WD40"/>
    <property type="match status" value="6"/>
</dbReference>
<feature type="transmembrane region" description="Helical" evidence="12">
    <location>
        <begin position="463"/>
        <end position="480"/>
    </location>
</feature>
<keyword evidence="10" id="KW-0539">Nucleus</keyword>
<keyword evidence="7" id="KW-0156">Chromatin regulator</keyword>
<proteinExistence type="inferred from homology"/>
<dbReference type="GO" id="GO:0006325">
    <property type="term" value="P:chromatin organization"/>
    <property type="evidence" value="ECO:0007669"/>
    <property type="project" value="UniProtKB-KW"/>
</dbReference>
<dbReference type="PROSITE" id="PS01309">
    <property type="entry name" value="UPF0057"/>
    <property type="match status" value="1"/>
</dbReference>
<keyword evidence="16" id="KW-1185">Reference proteome</keyword>
<feature type="compositionally biased region" description="Polar residues" evidence="11">
    <location>
        <begin position="669"/>
        <end position="679"/>
    </location>
</feature>
<dbReference type="PROSITE" id="PS00678">
    <property type="entry name" value="WD_REPEATS_1"/>
    <property type="match status" value="2"/>
</dbReference>
<protein>
    <submittedName>
        <fullName evidence="15">Histone acetyltransferase type B subunit 2</fullName>
    </submittedName>
</protein>
<dbReference type="PANTHER" id="PTHR22850">
    <property type="entry name" value="WD40 REPEAT FAMILY"/>
    <property type="match status" value="1"/>
</dbReference>
<evidence type="ECO:0000256" key="4">
    <source>
        <dbReference type="ARBA" id="ARBA00022574"/>
    </source>
</evidence>
<feature type="region of interest" description="Disordered" evidence="11">
    <location>
        <begin position="644"/>
        <end position="717"/>
    </location>
</feature>
<reference evidence="15" key="1">
    <citation type="submission" date="2023-03" db="EMBL/GenBank/DDBJ databases">
        <title>Mating type loci evolution in Malassezia.</title>
        <authorList>
            <person name="Coelho M.A."/>
        </authorList>
    </citation>
    <scope>NUCLEOTIDE SEQUENCE</scope>
    <source>
        <strain evidence="15">CBS 9557</strain>
    </source>
</reference>
<feature type="domain" description="Histone-binding protein RBBP4-like N-terminal" evidence="13">
    <location>
        <begin position="21"/>
        <end position="91"/>
    </location>
</feature>
<dbReference type="AlphaFoldDB" id="A0AAF0EK89"/>
<dbReference type="InterPro" id="IPR022052">
    <property type="entry name" value="Histone-bd_RBBP4-like_N"/>
</dbReference>
<keyword evidence="4" id="KW-0853">WD repeat</keyword>
<keyword evidence="9 12" id="KW-0472">Membrane</keyword>
<dbReference type="PRINTS" id="PR00320">
    <property type="entry name" value="GPROTEINBRPT"/>
</dbReference>
<evidence type="ECO:0000256" key="8">
    <source>
        <dbReference type="ARBA" id="ARBA00022989"/>
    </source>
</evidence>
<evidence type="ECO:0000256" key="7">
    <source>
        <dbReference type="ARBA" id="ARBA00022853"/>
    </source>
</evidence>
<dbReference type="Pfam" id="PF01679">
    <property type="entry name" value="Pmp3"/>
    <property type="match status" value="1"/>
</dbReference>
<sequence length="717" mass="81730">MSNVEIAEDEASANLAIISNEEYKIWKKNSPFLYDMVITHALEWPTLTMQWMPDKEVFEDKGFTRHRFLLGTHTSGQDNNYLQIATVHLPNTEGQGLEAKLDIKDYDEEKGEIGSYSSASTRVQVTQRINHDGEVNRARYCPQNCDLIATRAVSGLSYVFDRTKHSNQPDSDGKCRPDIVLRGQTREGYGLSWNPIRQGHILCASEDTTVCHWDINAYQKETKTLDPVRTYRGHSAIVEDVAWHNHHEHLFASVGDDRQMLLWDTRDAAETPKYRVEAHQGEVNAVAFSPASEYIIATASSDKTVGLWDLRNLSVHLHSLEAHKDEVLQLAWSPHHETVLCSASADRRVNVWDLSRIGEEQTAEDAEDGPAELLFVHGGHTSRPTDLSWSPQDPWKVATAAEDNIVMVWQPARSIVEPVEVEPDAAELERPNRRHVYLFFIILFSILVPPLAVFIRFGIGTDFFINILLTIAGYIPGHYVKVELTFQRIRDNSLRPNRTPAWLRKAGLVKEERGIHKDRKWADRYVNPSRPVQYDENGHAHYLDEDEEEPTETDPNMLVEPDRYFEGDRTRRIRKQKARVDDESEEFYPSSSHAPPSTLSAGPPRGSKSLGARTRRFFGMHERASSATDTYAEPMNRHYRISSAMGDMDVPTSHKSLANRDDPDDEFRSSSGWPSSSDARNYDDLDRELMGLSTQENFPPPSDLEPQRDVLDFEHTF</sequence>
<evidence type="ECO:0000256" key="12">
    <source>
        <dbReference type="SAM" id="Phobius"/>
    </source>
</evidence>
<dbReference type="CDD" id="cd00200">
    <property type="entry name" value="WD40"/>
    <property type="match status" value="1"/>
</dbReference>
<evidence type="ECO:0000256" key="3">
    <source>
        <dbReference type="ARBA" id="ARBA00009530"/>
    </source>
</evidence>
<feature type="compositionally biased region" description="Polar residues" evidence="11">
    <location>
        <begin position="589"/>
        <end position="600"/>
    </location>
</feature>
<dbReference type="GO" id="GO:0016020">
    <property type="term" value="C:membrane"/>
    <property type="evidence" value="ECO:0007669"/>
    <property type="project" value="UniProtKB-SubCell"/>
</dbReference>
<evidence type="ECO:0000256" key="10">
    <source>
        <dbReference type="ARBA" id="ARBA00023242"/>
    </source>
</evidence>
<evidence type="ECO:0000256" key="2">
    <source>
        <dbReference type="ARBA" id="ARBA00004370"/>
    </source>
</evidence>
<dbReference type="InterPro" id="IPR015943">
    <property type="entry name" value="WD40/YVTN_repeat-like_dom_sf"/>
</dbReference>
<dbReference type="InterPro" id="IPR059104">
    <property type="entry name" value="Beta-prop_EIPR1-like"/>
</dbReference>
<dbReference type="Pfam" id="PF12265">
    <property type="entry name" value="CAF1C_H4-bd"/>
    <property type="match status" value="1"/>
</dbReference>
<dbReference type="Pfam" id="PF23609">
    <property type="entry name" value="Beta-prop_EIPR1"/>
    <property type="match status" value="1"/>
</dbReference>
<feature type="compositionally biased region" description="Basic and acidic residues" evidence="11">
    <location>
        <begin position="680"/>
        <end position="689"/>
    </location>
</feature>
<organism evidence="15 16">
    <name type="scientific">Malassezia nana</name>
    <dbReference type="NCBI Taxonomy" id="180528"/>
    <lineage>
        <taxon>Eukaryota</taxon>
        <taxon>Fungi</taxon>
        <taxon>Dikarya</taxon>
        <taxon>Basidiomycota</taxon>
        <taxon>Ustilaginomycotina</taxon>
        <taxon>Malasseziomycetes</taxon>
        <taxon>Malasseziales</taxon>
        <taxon>Malasseziaceae</taxon>
        <taxon>Malassezia</taxon>
    </lineage>
</organism>
<accession>A0AAF0EK89</accession>
<comment type="subcellular location">
    <subcellularLocation>
        <location evidence="2">Membrane</location>
    </subcellularLocation>
    <subcellularLocation>
        <location evidence="1">Nucleus</location>
    </subcellularLocation>
</comment>
<evidence type="ECO:0000256" key="11">
    <source>
        <dbReference type="SAM" id="MobiDB-lite"/>
    </source>
</evidence>
<dbReference type="Proteomes" id="UP001213623">
    <property type="component" value="Chromosome 4"/>
</dbReference>
<dbReference type="InterPro" id="IPR019775">
    <property type="entry name" value="WD40_repeat_CS"/>
</dbReference>
<feature type="compositionally biased region" description="Basic and acidic residues" evidence="11">
    <location>
        <begin position="705"/>
        <end position="717"/>
    </location>
</feature>
<evidence type="ECO:0000256" key="9">
    <source>
        <dbReference type="ARBA" id="ARBA00023136"/>
    </source>
</evidence>